<dbReference type="InterPro" id="IPR036390">
    <property type="entry name" value="WH_DNA-bd_sf"/>
</dbReference>
<dbReference type="InterPro" id="IPR001845">
    <property type="entry name" value="HTH_ArsR_DNA-bd_dom"/>
</dbReference>
<keyword evidence="3" id="KW-0804">Transcription</keyword>
<reference evidence="5 6" key="1">
    <citation type="journal article" date="2012" name="BMC Genomics">
        <title>Complete genome sequence of Saccharothrix espanaensis DSM 44229T and comparison to the other completely sequenced Pseudonocardiaceae.</title>
        <authorList>
            <person name="Strobel T."/>
            <person name="Al-Dilaimi A."/>
            <person name="Blom J."/>
            <person name="Gessner A."/>
            <person name="Kalinowski J."/>
            <person name="Luzhetska M."/>
            <person name="Puhler A."/>
            <person name="Szczepanowski R."/>
            <person name="Bechthold A."/>
            <person name="Ruckert C."/>
        </authorList>
    </citation>
    <scope>NUCLEOTIDE SEQUENCE [LARGE SCALE GENOMIC DNA]</scope>
    <source>
        <strain evidence="6">ATCC 51144 / DSM 44229 / JCM 9112 / NBRC 15066 / NRRL 15764</strain>
    </source>
</reference>
<keyword evidence="1" id="KW-0805">Transcription regulation</keyword>
<dbReference type="SUPFAM" id="SSF46785">
    <property type="entry name" value="Winged helix' DNA-binding domain"/>
    <property type="match status" value="1"/>
</dbReference>
<evidence type="ECO:0000313" key="5">
    <source>
        <dbReference type="EMBL" id="CCH32425.1"/>
    </source>
</evidence>
<dbReference type="PATRIC" id="fig|1179773.3.peg.5186"/>
<sequence length="131" mass="14490">MLFGTSGVAPYVLMYARDDVATTQDWQQLPSGEHVEAAVDGFRMLADRTRFQMMWLLCGAEYDVTSLATVVGIARPAVSQHLAKLRLAGLVSMHRDGRRAVYRARGGHVRRLLAEAFQAADHHVTGTPDHD</sequence>
<evidence type="ECO:0000313" key="6">
    <source>
        <dbReference type="Proteomes" id="UP000006281"/>
    </source>
</evidence>
<dbReference type="GO" id="GO:0003677">
    <property type="term" value="F:DNA binding"/>
    <property type="evidence" value="ECO:0007669"/>
    <property type="project" value="UniProtKB-KW"/>
</dbReference>
<dbReference type="PRINTS" id="PR00778">
    <property type="entry name" value="HTHARSR"/>
</dbReference>
<evidence type="ECO:0000256" key="3">
    <source>
        <dbReference type="ARBA" id="ARBA00023163"/>
    </source>
</evidence>
<dbReference type="SMART" id="SM00418">
    <property type="entry name" value="HTH_ARSR"/>
    <property type="match status" value="1"/>
</dbReference>
<dbReference type="PROSITE" id="PS50987">
    <property type="entry name" value="HTH_ARSR_2"/>
    <property type="match status" value="1"/>
</dbReference>
<dbReference type="EMBL" id="HE804045">
    <property type="protein sequence ID" value="CCH32425.1"/>
    <property type="molecule type" value="Genomic_DNA"/>
</dbReference>
<gene>
    <name evidence="5" type="ordered locus">BN6_51590</name>
</gene>
<dbReference type="NCBIfam" id="NF033788">
    <property type="entry name" value="HTH_metalloreg"/>
    <property type="match status" value="1"/>
</dbReference>
<dbReference type="PANTHER" id="PTHR43132:SF8">
    <property type="entry name" value="HTH-TYPE TRANSCRIPTIONAL REGULATOR KMTR"/>
    <property type="match status" value="1"/>
</dbReference>
<dbReference type="InterPro" id="IPR036388">
    <property type="entry name" value="WH-like_DNA-bd_sf"/>
</dbReference>
<evidence type="ECO:0000256" key="2">
    <source>
        <dbReference type="ARBA" id="ARBA00023125"/>
    </source>
</evidence>
<dbReference type="GO" id="GO:0003700">
    <property type="term" value="F:DNA-binding transcription factor activity"/>
    <property type="evidence" value="ECO:0007669"/>
    <property type="project" value="InterPro"/>
</dbReference>
<dbReference type="InterPro" id="IPR011991">
    <property type="entry name" value="ArsR-like_HTH"/>
</dbReference>
<dbReference type="InterPro" id="IPR051011">
    <property type="entry name" value="Metal_resp_trans_reg"/>
</dbReference>
<dbReference type="Pfam" id="PF01022">
    <property type="entry name" value="HTH_5"/>
    <property type="match status" value="1"/>
</dbReference>
<accession>K0JX22</accession>
<protein>
    <recommendedName>
        <fullName evidence="4">HTH arsR-type domain-containing protein</fullName>
    </recommendedName>
</protein>
<dbReference type="eggNOG" id="COG0640">
    <property type="taxonomic scope" value="Bacteria"/>
</dbReference>
<name>K0JX22_SACES</name>
<dbReference type="PANTHER" id="PTHR43132">
    <property type="entry name" value="ARSENICAL RESISTANCE OPERON REPRESSOR ARSR-RELATED"/>
    <property type="match status" value="1"/>
</dbReference>
<evidence type="ECO:0000259" key="4">
    <source>
        <dbReference type="PROSITE" id="PS50987"/>
    </source>
</evidence>
<dbReference type="AlphaFoldDB" id="K0JX22"/>
<keyword evidence="2" id="KW-0238">DNA-binding</keyword>
<proteinExistence type="predicted"/>
<dbReference type="STRING" id="1179773.BN6_51590"/>
<evidence type="ECO:0000256" key="1">
    <source>
        <dbReference type="ARBA" id="ARBA00023015"/>
    </source>
</evidence>
<dbReference type="Proteomes" id="UP000006281">
    <property type="component" value="Chromosome"/>
</dbReference>
<feature type="domain" description="HTH arsR-type" evidence="4">
    <location>
        <begin position="30"/>
        <end position="124"/>
    </location>
</feature>
<dbReference type="CDD" id="cd00090">
    <property type="entry name" value="HTH_ARSR"/>
    <property type="match status" value="1"/>
</dbReference>
<dbReference type="Gene3D" id="1.10.10.10">
    <property type="entry name" value="Winged helix-like DNA-binding domain superfamily/Winged helix DNA-binding domain"/>
    <property type="match status" value="1"/>
</dbReference>
<dbReference type="KEGG" id="sesp:BN6_51590"/>
<organism evidence="5 6">
    <name type="scientific">Saccharothrix espanaensis (strain ATCC 51144 / DSM 44229 / JCM 9112 / NBRC 15066 / NRRL 15764)</name>
    <dbReference type="NCBI Taxonomy" id="1179773"/>
    <lineage>
        <taxon>Bacteria</taxon>
        <taxon>Bacillati</taxon>
        <taxon>Actinomycetota</taxon>
        <taxon>Actinomycetes</taxon>
        <taxon>Pseudonocardiales</taxon>
        <taxon>Pseudonocardiaceae</taxon>
        <taxon>Saccharothrix</taxon>
    </lineage>
</organism>
<keyword evidence="6" id="KW-1185">Reference proteome</keyword>
<dbReference type="HOGENOM" id="CLU_097806_7_2_11"/>